<dbReference type="EMBL" id="CP050919">
    <property type="protein sequence ID" value="QIX58980.1"/>
    <property type="molecule type" value="Genomic_DNA"/>
</dbReference>
<evidence type="ECO:0000313" key="3">
    <source>
        <dbReference type="Proteomes" id="UP000503169"/>
    </source>
</evidence>
<dbReference type="AlphaFoldDB" id="A0AAJ4GG31"/>
<feature type="domain" description="Phage conserved hypothetical protein C-terminal" evidence="1">
    <location>
        <begin position="167"/>
        <end position="239"/>
    </location>
</feature>
<reference evidence="2 3" key="1">
    <citation type="submission" date="2020-04" db="EMBL/GenBank/DDBJ databases">
        <title>Novel strain L. Fermentum HFD1 producer antibacterial peptides.</title>
        <authorList>
            <person name="Ozhegov G.D."/>
            <person name="Pavlova A.S."/>
            <person name="Zhuravleva D.E."/>
            <person name="Gogoleva N.V."/>
            <person name="Shagimardanova E.I."/>
            <person name="Markelova M.I."/>
            <person name="Yarullina D.R."/>
            <person name="Kayumov A.R."/>
        </authorList>
    </citation>
    <scope>NUCLEOTIDE SEQUENCE [LARGE SCALE GENOMIC DNA]</scope>
    <source>
        <strain evidence="2 3">HFD1</strain>
    </source>
</reference>
<evidence type="ECO:0000259" key="1">
    <source>
        <dbReference type="Pfam" id="PF09524"/>
    </source>
</evidence>
<protein>
    <recommendedName>
        <fullName evidence="1">Phage conserved hypothetical protein C-terminal domain-containing protein</fullName>
    </recommendedName>
</protein>
<accession>A0AAJ4GG31</accession>
<gene>
    <name evidence="2" type="ORF">HCY95_01419</name>
</gene>
<name>A0AAJ4GG31_LIMFE</name>
<dbReference type="RefSeq" id="WP_168183551.1">
    <property type="nucleotide sequence ID" value="NZ_CP050919.1"/>
</dbReference>
<sequence length="256" mass="29834">MSNLLLDERPIMVLPKLACEIGLNEAIILQQIHYWLQKSKNIEAGHKWIYNTYNAWQKQFPFWSIPTIRRTITSLEKKEVIVTGNFNKAGFDKTKWYRIDYQKLESMSRRCDQNDQTMRSIWTDGADQNDQTNTIDYTETTTETTNNSQPPTPLKGGLSLADATKEIISYLNQQAGTSYRASSKATQRFVHARLKENYTVDDCKKVIDIKVANWKDDPKMRKYLRPQTLFSNKFEGYLNEPMPSKQPPKRAKGYLF</sequence>
<evidence type="ECO:0000313" key="2">
    <source>
        <dbReference type="EMBL" id="QIX58980.1"/>
    </source>
</evidence>
<dbReference type="NCBIfam" id="TIGR02220">
    <property type="entry name" value="phg_TIGR02220"/>
    <property type="match status" value="1"/>
</dbReference>
<dbReference type="Pfam" id="PF09524">
    <property type="entry name" value="Phg_2220_C"/>
    <property type="match status" value="1"/>
</dbReference>
<proteinExistence type="predicted"/>
<dbReference type="InterPro" id="IPR011741">
    <property type="entry name" value="Phg_2220_C"/>
</dbReference>
<dbReference type="Proteomes" id="UP000503169">
    <property type="component" value="Chromosome"/>
</dbReference>
<organism evidence="2 3">
    <name type="scientific">Limosilactobacillus fermentum</name>
    <name type="common">Lactobacillus fermentum</name>
    <dbReference type="NCBI Taxonomy" id="1613"/>
    <lineage>
        <taxon>Bacteria</taxon>
        <taxon>Bacillati</taxon>
        <taxon>Bacillota</taxon>
        <taxon>Bacilli</taxon>
        <taxon>Lactobacillales</taxon>
        <taxon>Lactobacillaceae</taxon>
        <taxon>Limosilactobacillus</taxon>
    </lineage>
</organism>